<comment type="caution">
    <text evidence="2">The sequence shown here is derived from an EMBL/GenBank/DDBJ whole genome shotgun (WGS) entry which is preliminary data.</text>
</comment>
<gene>
    <name evidence="2" type="ORF">E4P47_10520</name>
</gene>
<reference evidence="2 3" key="1">
    <citation type="submission" date="2019-03" db="EMBL/GenBank/DDBJ databases">
        <title>Porphyromonas levii Isolated from the Uterus of Dairy Cows.</title>
        <authorList>
            <person name="Francis A.M."/>
        </authorList>
    </citation>
    <scope>NUCLEOTIDE SEQUENCE [LARGE SCALE GENOMIC DNA]</scope>
    <source>
        <strain evidence="2 3">AF5678</strain>
    </source>
</reference>
<evidence type="ECO:0000259" key="1">
    <source>
        <dbReference type="Pfam" id="PF05598"/>
    </source>
</evidence>
<evidence type="ECO:0000313" key="2">
    <source>
        <dbReference type="EMBL" id="TFH93705.1"/>
    </source>
</evidence>
<dbReference type="Pfam" id="PF05598">
    <property type="entry name" value="DUF772"/>
    <property type="match status" value="1"/>
</dbReference>
<feature type="domain" description="Transposase InsH N-terminal" evidence="1">
    <location>
        <begin position="17"/>
        <end position="74"/>
    </location>
</feature>
<accession>A0A4Y8WM62</accession>
<feature type="non-terminal residue" evidence="2">
    <location>
        <position position="1"/>
    </location>
</feature>
<organism evidence="2 3">
    <name type="scientific">Porphyromonas levii</name>
    <dbReference type="NCBI Taxonomy" id="28114"/>
    <lineage>
        <taxon>Bacteria</taxon>
        <taxon>Pseudomonadati</taxon>
        <taxon>Bacteroidota</taxon>
        <taxon>Bacteroidia</taxon>
        <taxon>Bacteroidales</taxon>
        <taxon>Porphyromonadaceae</taxon>
        <taxon>Porphyromonas</taxon>
    </lineage>
</organism>
<protein>
    <submittedName>
        <fullName evidence="2">IS5/IS1182 family transposase</fullName>
    </submittedName>
</protein>
<dbReference type="EMBL" id="SPNC01000455">
    <property type="protein sequence ID" value="TFH93705.1"/>
    <property type="molecule type" value="Genomic_DNA"/>
</dbReference>
<sequence length="74" mass="8766">QTSNNAPSFTEVFTELRSSRARNEFLEQIDKLIDWRPFQTLINKKLNKRAEAKGEPTYDGVLMFKILLLETWYN</sequence>
<keyword evidence="3" id="KW-1185">Reference proteome</keyword>
<feature type="non-terminal residue" evidence="2">
    <location>
        <position position="74"/>
    </location>
</feature>
<dbReference type="InterPro" id="IPR008490">
    <property type="entry name" value="Transposase_InsH_N"/>
</dbReference>
<proteinExistence type="predicted"/>
<name>A0A4Y8WM62_9PORP</name>
<dbReference type="Proteomes" id="UP000297225">
    <property type="component" value="Unassembled WGS sequence"/>
</dbReference>
<dbReference type="AlphaFoldDB" id="A0A4Y8WM62"/>
<evidence type="ECO:0000313" key="3">
    <source>
        <dbReference type="Proteomes" id="UP000297225"/>
    </source>
</evidence>